<keyword evidence="4 9" id="KW-0812">Transmembrane</keyword>
<dbReference type="Proteomes" id="UP000288603">
    <property type="component" value="Unassembled WGS sequence"/>
</dbReference>
<evidence type="ECO:0000256" key="7">
    <source>
        <dbReference type="ARBA" id="ARBA00023136"/>
    </source>
</evidence>
<dbReference type="Pfam" id="PF02386">
    <property type="entry name" value="TrkH"/>
    <property type="match status" value="1"/>
</dbReference>
<keyword evidence="7 9" id="KW-0472">Membrane</keyword>
<feature type="transmembrane region" description="Helical" evidence="9">
    <location>
        <begin position="47"/>
        <end position="67"/>
    </location>
</feature>
<accession>A0A444Q697</accession>
<dbReference type="PANTHER" id="PTHR32024">
    <property type="entry name" value="TRK SYSTEM POTASSIUM UPTAKE PROTEIN TRKG-RELATED"/>
    <property type="match status" value="1"/>
</dbReference>
<evidence type="ECO:0000256" key="4">
    <source>
        <dbReference type="ARBA" id="ARBA00022692"/>
    </source>
</evidence>
<feature type="transmembrane region" description="Helical" evidence="9">
    <location>
        <begin position="107"/>
        <end position="128"/>
    </location>
</feature>
<dbReference type="GO" id="GO:0030001">
    <property type="term" value="P:metal ion transport"/>
    <property type="evidence" value="ECO:0007669"/>
    <property type="project" value="UniProtKB-ARBA"/>
</dbReference>
<reference evidence="10 11" key="1">
    <citation type="submission" date="2018-12" db="EMBL/GenBank/DDBJ databases">
        <authorList>
            <person name="Li F."/>
        </authorList>
    </citation>
    <scope>NUCLEOTIDE SEQUENCE [LARGE SCALE GENOMIC DNA]</scope>
    <source>
        <strain evidence="10 11">8H24J-4-2</strain>
    </source>
</reference>
<feature type="transmembrane region" description="Helical" evidence="9">
    <location>
        <begin position="224"/>
        <end position="247"/>
    </location>
</feature>
<dbReference type="AlphaFoldDB" id="A0A444Q697"/>
<keyword evidence="6" id="KW-0406">Ion transport</keyword>
<evidence type="ECO:0000256" key="1">
    <source>
        <dbReference type="ARBA" id="ARBA00004651"/>
    </source>
</evidence>
<dbReference type="EMBL" id="RZNC01000005">
    <property type="protein sequence ID" value="RWZ59312.1"/>
    <property type="molecule type" value="Genomic_DNA"/>
</dbReference>
<evidence type="ECO:0000256" key="6">
    <source>
        <dbReference type="ARBA" id="ARBA00023065"/>
    </source>
</evidence>
<evidence type="ECO:0000256" key="2">
    <source>
        <dbReference type="ARBA" id="ARBA00022448"/>
    </source>
</evidence>
<dbReference type="GO" id="GO:0008324">
    <property type="term" value="F:monoatomic cation transmembrane transporter activity"/>
    <property type="evidence" value="ECO:0007669"/>
    <property type="project" value="InterPro"/>
</dbReference>
<organism evidence="10 11">
    <name type="scientific">Labedella populi</name>
    <dbReference type="NCBI Taxonomy" id="2498850"/>
    <lineage>
        <taxon>Bacteria</taxon>
        <taxon>Bacillati</taxon>
        <taxon>Actinomycetota</taxon>
        <taxon>Actinomycetes</taxon>
        <taxon>Micrococcales</taxon>
        <taxon>Microbacteriaceae</taxon>
        <taxon>Labedella</taxon>
    </lineage>
</organism>
<keyword evidence="3" id="KW-1003">Cell membrane</keyword>
<gene>
    <name evidence="10" type="ORF">ELQ92_13740</name>
</gene>
<keyword evidence="5 9" id="KW-1133">Transmembrane helix</keyword>
<keyword evidence="2" id="KW-0813">Transport</keyword>
<feature type="transmembrane region" description="Helical" evidence="9">
    <location>
        <begin position="438"/>
        <end position="460"/>
    </location>
</feature>
<evidence type="ECO:0000256" key="5">
    <source>
        <dbReference type="ARBA" id="ARBA00022989"/>
    </source>
</evidence>
<keyword evidence="11" id="KW-1185">Reference proteome</keyword>
<evidence type="ECO:0000256" key="3">
    <source>
        <dbReference type="ARBA" id="ARBA00022475"/>
    </source>
</evidence>
<dbReference type="GO" id="GO:0005886">
    <property type="term" value="C:plasma membrane"/>
    <property type="evidence" value="ECO:0007669"/>
    <property type="project" value="UniProtKB-SubCell"/>
</dbReference>
<feature type="transmembrane region" description="Helical" evidence="9">
    <location>
        <begin position="379"/>
        <end position="403"/>
    </location>
</feature>
<proteinExistence type="predicted"/>
<feature type="compositionally biased region" description="Low complexity" evidence="8">
    <location>
        <begin position="1"/>
        <end position="19"/>
    </location>
</feature>
<protein>
    <submittedName>
        <fullName evidence="10">TrkH family potassium uptake protein</fullName>
    </submittedName>
</protein>
<feature type="transmembrane region" description="Helical" evidence="9">
    <location>
        <begin position="330"/>
        <end position="358"/>
    </location>
</feature>
<feature type="transmembrane region" description="Helical" evidence="9">
    <location>
        <begin position="158"/>
        <end position="183"/>
    </location>
</feature>
<feature type="region of interest" description="Disordered" evidence="8">
    <location>
        <begin position="1"/>
        <end position="22"/>
    </location>
</feature>
<sequence length="477" mass="49852">MTSPLRPRSPQSPQSPQSPTGAFVRPLGHRIAGAIGDAAKKTPARTAALVFILAAALFTVLLSLPAASADGRSTPLHDAMFTAVSAVTVTGLVTVDTATHWSFLGQVIILVAIQTGGLGIITIALLLARAVSRRLGVKSKVFAQQSIGSSGLGEVGSLLRIVVLTTLTIEAALAVVLVPRFVMVDERWWDGVWHGVFYAVSAFNNAGFVSNVGGLAAYGQDLWILTPIMVGVFVGSFGFPVFLTIITHRFNKARWTLHTKLTLSVTTMLLVAGAIAWGALEWNNAGTVGHLGVGDKIFHSLFSSVMMRSGGFALTDTGESLPATLLATDALMFVGGGSASTAGGIKVATIAVLFLAIVAEARGDRHVRAANRTIPDATLRLAISVTFLGATLVLSATALLMLVTDAPLDRILFEVISAFATCGLSVGLSEELHPFGKYVLSALMVAGRIGPAGLAAALAVRQRNLLYDVPEERPIIG</sequence>
<evidence type="ECO:0000313" key="10">
    <source>
        <dbReference type="EMBL" id="RWZ59312.1"/>
    </source>
</evidence>
<dbReference type="InterPro" id="IPR003445">
    <property type="entry name" value="Cat_transpt"/>
</dbReference>
<dbReference type="PANTHER" id="PTHR32024:SF1">
    <property type="entry name" value="KTR SYSTEM POTASSIUM UPTAKE PROTEIN B"/>
    <property type="match status" value="1"/>
</dbReference>
<dbReference type="RefSeq" id="WP_128499884.1">
    <property type="nucleotide sequence ID" value="NZ_RZNC01000005.1"/>
</dbReference>
<evidence type="ECO:0000256" key="9">
    <source>
        <dbReference type="SAM" id="Phobius"/>
    </source>
</evidence>
<evidence type="ECO:0000256" key="8">
    <source>
        <dbReference type="SAM" id="MobiDB-lite"/>
    </source>
</evidence>
<feature type="transmembrane region" description="Helical" evidence="9">
    <location>
        <begin position="195"/>
        <end position="218"/>
    </location>
</feature>
<dbReference type="OrthoDB" id="9810952at2"/>
<evidence type="ECO:0000313" key="11">
    <source>
        <dbReference type="Proteomes" id="UP000288603"/>
    </source>
</evidence>
<comment type="caution">
    <text evidence="10">The sequence shown here is derived from an EMBL/GenBank/DDBJ whole genome shotgun (WGS) entry which is preliminary data.</text>
</comment>
<name>A0A444Q697_9MICO</name>
<comment type="subcellular location">
    <subcellularLocation>
        <location evidence="1">Cell membrane</location>
        <topology evidence="1">Multi-pass membrane protein</topology>
    </subcellularLocation>
</comment>
<feature type="transmembrane region" description="Helical" evidence="9">
    <location>
        <begin position="79"/>
        <end position="95"/>
    </location>
</feature>
<feature type="transmembrane region" description="Helical" evidence="9">
    <location>
        <begin position="259"/>
        <end position="280"/>
    </location>
</feature>